<keyword evidence="2" id="KW-1133">Transmembrane helix</keyword>
<dbReference type="OrthoDB" id="7865074at2759"/>
<evidence type="ECO:0000313" key="3">
    <source>
        <dbReference type="EMBL" id="TDG47204.1"/>
    </source>
</evidence>
<feature type="compositionally biased region" description="Polar residues" evidence="1">
    <location>
        <begin position="112"/>
        <end position="132"/>
    </location>
</feature>
<evidence type="ECO:0000313" key="4">
    <source>
        <dbReference type="Proteomes" id="UP000295192"/>
    </source>
</evidence>
<feature type="region of interest" description="Disordered" evidence="1">
    <location>
        <begin position="101"/>
        <end position="132"/>
    </location>
</feature>
<evidence type="ECO:0000256" key="1">
    <source>
        <dbReference type="SAM" id="MobiDB-lite"/>
    </source>
</evidence>
<dbReference type="EMBL" id="LSRL02000047">
    <property type="protein sequence ID" value="TDG47204.1"/>
    <property type="molecule type" value="Genomic_DNA"/>
</dbReference>
<accession>A0A484BEU2</accession>
<name>A0A484BEU2_DRONA</name>
<evidence type="ECO:0000256" key="2">
    <source>
        <dbReference type="SAM" id="Phobius"/>
    </source>
</evidence>
<comment type="caution">
    <text evidence="3">The sequence shown here is derived from an EMBL/GenBank/DDBJ whole genome shotgun (WGS) entry which is preliminary data.</text>
</comment>
<feature type="compositionally biased region" description="Low complexity" evidence="1">
    <location>
        <begin position="216"/>
        <end position="235"/>
    </location>
</feature>
<gene>
    <name evidence="3" type="ORF">AWZ03_006335</name>
</gene>
<feature type="compositionally biased region" description="Polar residues" evidence="1">
    <location>
        <begin position="1"/>
        <end position="11"/>
    </location>
</feature>
<feature type="region of interest" description="Disordered" evidence="1">
    <location>
        <begin position="1"/>
        <end position="26"/>
    </location>
</feature>
<feature type="transmembrane region" description="Helical" evidence="2">
    <location>
        <begin position="381"/>
        <end position="398"/>
    </location>
</feature>
<dbReference type="STRING" id="7232.A0A484BEU2"/>
<organism evidence="3 4">
    <name type="scientific">Drosophila navojoa</name>
    <name type="common">Fruit fly</name>
    <dbReference type="NCBI Taxonomy" id="7232"/>
    <lineage>
        <taxon>Eukaryota</taxon>
        <taxon>Metazoa</taxon>
        <taxon>Ecdysozoa</taxon>
        <taxon>Arthropoda</taxon>
        <taxon>Hexapoda</taxon>
        <taxon>Insecta</taxon>
        <taxon>Pterygota</taxon>
        <taxon>Neoptera</taxon>
        <taxon>Endopterygota</taxon>
        <taxon>Diptera</taxon>
        <taxon>Brachycera</taxon>
        <taxon>Muscomorpha</taxon>
        <taxon>Ephydroidea</taxon>
        <taxon>Drosophilidae</taxon>
        <taxon>Drosophila</taxon>
    </lineage>
</organism>
<feature type="region of interest" description="Disordered" evidence="1">
    <location>
        <begin position="270"/>
        <end position="290"/>
    </location>
</feature>
<keyword evidence="2" id="KW-0472">Membrane</keyword>
<proteinExistence type="predicted"/>
<reference evidence="3 4" key="1">
    <citation type="journal article" date="2019" name="J. Hered.">
        <title>An Improved Genome Assembly for Drosophila navojoa, the Basal Species in the mojavensis Cluster.</title>
        <authorList>
            <person name="Vanderlinde T."/>
            <person name="Dupim E.G."/>
            <person name="Nazario-Yepiz N.O."/>
            <person name="Carvalho A.B."/>
        </authorList>
    </citation>
    <scope>NUCLEOTIDE SEQUENCE [LARGE SCALE GENOMIC DNA]</scope>
    <source>
        <strain evidence="3">Navoj_Jal97</strain>
        <tissue evidence="3">Whole organism</tissue>
    </source>
</reference>
<feature type="region of interest" description="Disordered" evidence="1">
    <location>
        <begin position="201"/>
        <end position="240"/>
    </location>
</feature>
<keyword evidence="4" id="KW-1185">Reference proteome</keyword>
<dbReference type="Proteomes" id="UP000295192">
    <property type="component" value="Unassembled WGS sequence"/>
</dbReference>
<dbReference type="OMA" id="MASCDVQ"/>
<dbReference type="AlphaFoldDB" id="A0A484BEU2"/>
<protein>
    <submittedName>
        <fullName evidence="3">Uncharacterized protein</fullName>
    </submittedName>
</protein>
<sequence length="401" mass="45791">MANCDVQATPSDENKIEDPAQAESVNKFEERITKSGTVHRSTRIPGPIRLDENGCYVQTSTRKYTSLMKTLQMKSEMNDSFSSTSTLVNTTEDSGVQLDCSTTVDDDDSSSEILTQSSNSTPCEQRSSETIATSERLDELEAAEQQTLRVLQRAVAEMEADVALHAEILEEQITLELENQLNLHIENEIQKEIEKTLIQQTMDQQEQQQDEEQQDQEQQLQQEQLLQPQQGQQQSEEAKSIQELEFELELNLQLIPEPANHQTDFIDLCQPLDGRETSNPSPRAGTRERKHVRVEELLEAEHDMELLHKLLQVDNDQYTGEVGALPQPHEVHCLSDLNAGRDILVNLDRITTDDEPEWHRKRLSIFQSLLQIICGNRIRKLSYPILFCGMAVGLIYYFRKN</sequence>
<keyword evidence="2" id="KW-0812">Transmembrane</keyword>